<proteinExistence type="predicted"/>
<reference evidence="2" key="1">
    <citation type="submission" date="2023-03" db="EMBL/GenBank/DDBJ databases">
        <title>Massive genome expansion in bonnet fungi (Mycena s.s.) driven by repeated elements and novel gene families across ecological guilds.</title>
        <authorList>
            <consortium name="Lawrence Berkeley National Laboratory"/>
            <person name="Harder C.B."/>
            <person name="Miyauchi S."/>
            <person name="Viragh M."/>
            <person name="Kuo A."/>
            <person name="Thoen E."/>
            <person name="Andreopoulos B."/>
            <person name="Lu D."/>
            <person name="Skrede I."/>
            <person name="Drula E."/>
            <person name="Henrissat B."/>
            <person name="Morin E."/>
            <person name="Kohler A."/>
            <person name="Barry K."/>
            <person name="LaButti K."/>
            <person name="Morin E."/>
            <person name="Salamov A."/>
            <person name="Lipzen A."/>
            <person name="Mereny Z."/>
            <person name="Hegedus B."/>
            <person name="Baldrian P."/>
            <person name="Stursova M."/>
            <person name="Weitz H."/>
            <person name="Taylor A."/>
            <person name="Grigoriev I.V."/>
            <person name="Nagy L.G."/>
            <person name="Martin F."/>
            <person name="Kauserud H."/>
        </authorList>
    </citation>
    <scope>NUCLEOTIDE SEQUENCE</scope>
    <source>
        <strain evidence="2">CBHHK188m</strain>
    </source>
</reference>
<organism evidence="2 3">
    <name type="scientific">Mycena maculata</name>
    <dbReference type="NCBI Taxonomy" id="230809"/>
    <lineage>
        <taxon>Eukaryota</taxon>
        <taxon>Fungi</taxon>
        <taxon>Dikarya</taxon>
        <taxon>Basidiomycota</taxon>
        <taxon>Agaricomycotina</taxon>
        <taxon>Agaricomycetes</taxon>
        <taxon>Agaricomycetidae</taxon>
        <taxon>Agaricales</taxon>
        <taxon>Marasmiineae</taxon>
        <taxon>Mycenaceae</taxon>
        <taxon>Mycena</taxon>
    </lineage>
</organism>
<accession>A0AAD7MZ63</accession>
<feature type="domain" description="CHAT" evidence="1">
    <location>
        <begin position="1007"/>
        <end position="1292"/>
    </location>
</feature>
<protein>
    <submittedName>
        <fullName evidence="2">CHAT domain-containing protein</fullName>
    </submittedName>
</protein>
<dbReference type="EMBL" id="JARJLG010000144">
    <property type="protein sequence ID" value="KAJ7737238.1"/>
    <property type="molecule type" value="Genomic_DNA"/>
</dbReference>
<evidence type="ECO:0000259" key="1">
    <source>
        <dbReference type="Pfam" id="PF12770"/>
    </source>
</evidence>
<comment type="caution">
    <text evidence="2">The sequence shown here is derived from an EMBL/GenBank/DDBJ whole genome shotgun (WGS) entry which is preliminary data.</text>
</comment>
<dbReference type="PANTHER" id="PTHR19959">
    <property type="entry name" value="KINESIN LIGHT CHAIN"/>
    <property type="match status" value="1"/>
</dbReference>
<dbReference type="Proteomes" id="UP001215280">
    <property type="component" value="Unassembled WGS sequence"/>
</dbReference>
<dbReference type="InterPro" id="IPR011990">
    <property type="entry name" value="TPR-like_helical_dom_sf"/>
</dbReference>
<name>A0AAD7MZ63_9AGAR</name>
<keyword evidence="3" id="KW-1185">Reference proteome</keyword>
<sequence length="1293" mass="142775">MHYTIHLHDIEIKSLSGPHDDLPGDMQISAQLIVDNHLFLQTVPQDSWKFKIDCKIPEWALSFWFAIIRHSKTRGTRLLGHTGLTTRETLTDGENQTSSWLDLVNVNVDGPTLEWMGNLSVSESLFSQADNEMESTGVRGSLQALAQDLKQLNDDTNNEHHLMPWVIHEKILFLSSTTGHRGRLLNYLGDICLKHWETSHMMDCLNEAVYAYEDAVRDHPKEATYLHDLGHALYYRFQQHGQVDDIHKAVLLQKDVLHLIADDDSRMVGIASDLASFLQVRFERFGDLSDLNQSISIREDAVLRTPEGHPDRPGMLSNLGISLLIRFEQLGDVCDVSDCISRQRDAVRLTPDGDPGKATTLSNLGSSLLRRFERGGDLSDINEAISKQEAAVQLIPEGSLDKPAMLNGLGTSLACRYKRLGNLNDLNESISHLKDVVRLTPAGHPGNPGWLQNLGSCLKSRFEQFGDLRDLNECITMQEDAVQLTSDNHLSKPSMLNSLGNSLLYRFMQLGDIDDVNECITKQEHAVHLTPSSHPARSVLLNNLGSSLLCRFERLGDLSDLNECILMEEDALGLTPDGDPGRPTRLSNLGNSLLRRFERLGDVNDINESISKQEDAVRLTSDDHPDKPSWLNNLGLSLGSRFEQLGDMSDIDNCISKQETAIQLIPAGSPHKPSMLNNLGNSLARRYERLGNLSDLNESISKHKDVVHLTPDGHSVKPSGFLSLGHSLRYRYEQLGDPNDFQETIGHYTTAACSTTGPAHVRFHAAKMWTYCAQKVQHPSLLEACQIALDLLPEVAWLGLSISDRHHQIVTAGSLVREAAAAAVACGQPEMAVEWLEQGRSIIWGQFLNLRTPVDALKQKWPEIASQLISLSAQLDGATTRNNNIPFIDSMAQQSLRAIAHQAHKNSHERGVLLQKIRQLPGFHQFLLPKTISQLSLAAQKGPVVILTGLTEEVLHVSLHEFTPESVNSLVQSFKDLIPSTGRSNIDRLYGHREGSALDKGNEFARILSELWVRLVKPVLDALAITTPTEDNLSRIWWCPTGPLTFLPIHAAGIYGNNVPFGSKLSDFVISSYTPSLAALIQGVCPTSQSQHKFQLLAVAQASSVGQSYIPGTKDEIALIQQCARGKVVVCPLLDHQTTIGNVEEGMMESNCVHFACHGVQDGSTPTQSALLLAGSSRLTLERIIKLSLPHADLAFLSACQTATGDRELQDESVHLAAGMLLAGYRGVIATMWSIMDNDAPQVAGDVYEHLFKTSPPDTTQAAEALHLAIRNLRARCGDTSFFCWVPFIHVGV</sequence>
<gene>
    <name evidence="2" type="ORF">DFH07DRAFT_985628</name>
</gene>
<dbReference type="SUPFAM" id="SSF48452">
    <property type="entry name" value="TPR-like"/>
    <property type="match status" value="1"/>
</dbReference>
<evidence type="ECO:0000313" key="2">
    <source>
        <dbReference type="EMBL" id="KAJ7737238.1"/>
    </source>
</evidence>
<dbReference type="Pfam" id="PF12770">
    <property type="entry name" value="CHAT"/>
    <property type="match status" value="1"/>
</dbReference>
<dbReference type="InterPro" id="IPR024983">
    <property type="entry name" value="CHAT_dom"/>
</dbReference>
<dbReference type="PANTHER" id="PTHR19959:SF119">
    <property type="entry name" value="FUNGAL LIPASE-LIKE DOMAIN-CONTAINING PROTEIN"/>
    <property type="match status" value="1"/>
</dbReference>
<dbReference type="Gene3D" id="1.25.40.10">
    <property type="entry name" value="Tetratricopeptide repeat domain"/>
    <property type="match status" value="3"/>
</dbReference>
<evidence type="ECO:0000313" key="3">
    <source>
        <dbReference type="Proteomes" id="UP001215280"/>
    </source>
</evidence>